<dbReference type="AlphaFoldDB" id="A0A7M7T1U2"/>
<keyword evidence="4" id="KW-0963">Cytoplasm</keyword>
<dbReference type="GO" id="GO:0005813">
    <property type="term" value="C:centrosome"/>
    <property type="evidence" value="ECO:0000318"/>
    <property type="project" value="GO_Central"/>
</dbReference>
<comment type="subcellular location">
    <subcellularLocation>
        <location evidence="2">Cytoplasm</location>
        <location evidence="2">Cytoskeleton</location>
        <location evidence="2">Microtubule organizing center</location>
        <location evidence="2">Centrosome</location>
    </subcellularLocation>
    <subcellularLocation>
        <location evidence="1">Cytoplasm</location>
        <location evidence="1">Cytoskeleton</location>
        <location evidence="1">Spindle</location>
    </subcellularLocation>
</comment>
<dbReference type="GeneID" id="588148"/>
<evidence type="ECO:0000256" key="1">
    <source>
        <dbReference type="ARBA" id="ARBA00004186"/>
    </source>
</evidence>
<dbReference type="PANTHER" id="PTHR28578">
    <property type="entry name" value="MITOTIC-SPINDLE ORGANIZING PROTEIN 2A-RELATED"/>
    <property type="match status" value="1"/>
</dbReference>
<dbReference type="EnsemblMetazoa" id="XM_030991825">
    <property type="protein sequence ID" value="XP_030847685"/>
    <property type="gene ID" value="LOC588148"/>
</dbReference>
<keyword evidence="8" id="KW-1185">Reference proteome</keyword>
<evidence type="ECO:0000256" key="4">
    <source>
        <dbReference type="ARBA" id="ARBA00022490"/>
    </source>
</evidence>
<dbReference type="Pfam" id="PF12926">
    <property type="entry name" value="MOZART2"/>
    <property type="match status" value="1"/>
</dbReference>
<dbReference type="RefSeq" id="XP_030847686.1">
    <property type="nucleotide sequence ID" value="XM_030991826.1"/>
</dbReference>
<evidence type="ECO:0000313" key="8">
    <source>
        <dbReference type="Proteomes" id="UP000007110"/>
    </source>
</evidence>
<name>A0A7M7T1U2_STRPU</name>
<organism evidence="7 8">
    <name type="scientific">Strongylocentrotus purpuratus</name>
    <name type="common">Purple sea urchin</name>
    <dbReference type="NCBI Taxonomy" id="7668"/>
    <lineage>
        <taxon>Eukaryota</taxon>
        <taxon>Metazoa</taxon>
        <taxon>Echinodermata</taxon>
        <taxon>Eleutherozoa</taxon>
        <taxon>Echinozoa</taxon>
        <taxon>Echinoidea</taxon>
        <taxon>Euechinoidea</taxon>
        <taxon>Echinacea</taxon>
        <taxon>Camarodonta</taxon>
        <taxon>Echinidea</taxon>
        <taxon>Strongylocentrotidae</taxon>
        <taxon>Strongylocentrotus</taxon>
    </lineage>
</organism>
<reference evidence="7" key="2">
    <citation type="submission" date="2021-01" db="UniProtKB">
        <authorList>
            <consortium name="EnsemblMetazoa"/>
        </authorList>
    </citation>
    <scope>IDENTIFICATION</scope>
</reference>
<dbReference type="EnsemblMetazoa" id="XM_030991826">
    <property type="protein sequence ID" value="XP_030847686"/>
    <property type="gene ID" value="LOC588148"/>
</dbReference>
<dbReference type="InterPro" id="IPR024332">
    <property type="entry name" value="MOZART2"/>
</dbReference>
<evidence type="ECO:0000313" key="7">
    <source>
        <dbReference type="EnsemblMetazoa" id="XP_030847686"/>
    </source>
</evidence>
<feature type="compositionally biased region" description="Low complexity" evidence="6">
    <location>
        <begin position="108"/>
        <end position="122"/>
    </location>
</feature>
<dbReference type="InParanoid" id="A0A7M7T1U2"/>
<evidence type="ECO:0000256" key="6">
    <source>
        <dbReference type="SAM" id="MobiDB-lite"/>
    </source>
</evidence>
<dbReference type="RefSeq" id="XP_030847685.1">
    <property type="nucleotide sequence ID" value="XM_030991825.1"/>
</dbReference>
<sequence length="183" mass="19047">MAISAGCFAAAPLNDSQSNKTTRGSTKMTSHRSGQSYKYSIAGKRAKDALNKDEQELFELCCLAGVEMSPAVYRIIMNLLKMNVSPIAITQMLKAMVNPKGLDPTPTPSMTTRSSASSSDIPGTGTGTYPGHSLVKRSASHSAVSGGSSTSGRSKGGSRSTTSLQSDSSGRSRSGKTSSNTRT</sequence>
<protein>
    <recommendedName>
        <fullName evidence="9">Mitotic-spindle organizing protein 2-like</fullName>
    </recommendedName>
</protein>
<dbReference type="OMA" id="MCAGQRA"/>
<dbReference type="OrthoDB" id="10064769at2759"/>
<proteinExistence type="inferred from homology"/>
<evidence type="ECO:0000256" key="5">
    <source>
        <dbReference type="ARBA" id="ARBA00023212"/>
    </source>
</evidence>
<dbReference type="GO" id="GO:0005819">
    <property type="term" value="C:spindle"/>
    <property type="evidence" value="ECO:0000318"/>
    <property type="project" value="GO_Central"/>
</dbReference>
<evidence type="ECO:0000256" key="3">
    <source>
        <dbReference type="ARBA" id="ARBA00007286"/>
    </source>
</evidence>
<accession>A0A7M7T1U2</accession>
<dbReference type="Proteomes" id="UP000007110">
    <property type="component" value="Unassembled WGS sequence"/>
</dbReference>
<comment type="similarity">
    <text evidence="3">Belongs to the MOZART2 family.</text>
</comment>
<evidence type="ECO:0008006" key="9">
    <source>
        <dbReference type="Google" id="ProtNLM"/>
    </source>
</evidence>
<evidence type="ECO:0000256" key="2">
    <source>
        <dbReference type="ARBA" id="ARBA00004300"/>
    </source>
</evidence>
<keyword evidence="5" id="KW-0206">Cytoskeleton</keyword>
<feature type="compositionally biased region" description="Low complexity" evidence="6">
    <location>
        <begin position="140"/>
        <end position="183"/>
    </location>
</feature>
<feature type="region of interest" description="Disordered" evidence="6">
    <location>
        <begin position="100"/>
        <end position="183"/>
    </location>
</feature>
<reference evidence="8" key="1">
    <citation type="submission" date="2015-02" db="EMBL/GenBank/DDBJ databases">
        <title>Genome sequencing for Strongylocentrotus purpuratus.</title>
        <authorList>
            <person name="Murali S."/>
            <person name="Liu Y."/>
            <person name="Vee V."/>
            <person name="English A."/>
            <person name="Wang M."/>
            <person name="Skinner E."/>
            <person name="Han Y."/>
            <person name="Muzny D.M."/>
            <person name="Worley K.C."/>
            <person name="Gibbs R.A."/>
        </authorList>
    </citation>
    <scope>NUCLEOTIDE SEQUENCE</scope>
</reference>
<dbReference type="PANTHER" id="PTHR28578:SF2">
    <property type="entry name" value="MITOTIC-SPINDLE ORGANIZING PROTEIN 2"/>
    <property type="match status" value="1"/>
</dbReference>